<dbReference type="Gene3D" id="3.40.50.300">
    <property type="entry name" value="P-loop containing nucleotide triphosphate hydrolases"/>
    <property type="match status" value="1"/>
</dbReference>
<dbReference type="NCBIfam" id="TIGR04521">
    <property type="entry name" value="ECF_ATPase_2"/>
    <property type="match status" value="1"/>
</dbReference>
<dbReference type="InterPro" id="IPR003593">
    <property type="entry name" value="AAA+_ATPase"/>
</dbReference>
<evidence type="ECO:0000313" key="11">
    <source>
        <dbReference type="Proteomes" id="UP001056707"/>
    </source>
</evidence>
<comment type="similarity">
    <text evidence="8">Belongs to the ABC transporter superfamily. Energy-coupling factor EcfA family.</text>
</comment>
<dbReference type="InterPro" id="IPR030946">
    <property type="entry name" value="EcfA2"/>
</dbReference>
<evidence type="ECO:0000256" key="4">
    <source>
        <dbReference type="ARBA" id="ARBA00022741"/>
    </source>
</evidence>
<dbReference type="InterPro" id="IPR003439">
    <property type="entry name" value="ABC_transporter-like_ATP-bd"/>
</dbReference>
<dbReference type="CDD" id="cd03225">
    <property type="entry name" value="ABC_cobalt_CbiO_domain1"/>
    <property type="match status" value="1"/>
</dbReference>
<comment type="subunit">
    <text evidence="8">Forms a stable energy-coupling factor (ECF) transporter complex composed of 2 membrane-embedded substrate-binding proteins (S component), 2 ATP-binding proteins (A component) and 2 transmembrane proteins (T component).</text>
</comment>
<keyword evidence="3 8" id="KW-1003">Cell membrane</keyword>
<dbReference type="Proteomes" id="UP001056707">
    <property type="component" value="Chromosome"/>
</dbReference>
<evidence type="ECO:0000256" key="5">
    <source>
        <dbReference type="ARBA" id="ARBA00022840"/>
    </source>
</evidence>
<protein>
    <recommendedName>
        <fullName evidence="8">Energy-coupling factor transporter ATP-binding protein EcfA2</fullName>
        <ecNumber evidence="8">7.-.-.-</ecNumber>
    </recommendedName>
</protein>
<evidence type="ECO:0000256" key="2">
    <source>
        <dbReference type="ARBA" id="ARBA00022448"/>
    </source>
</evidence>
<keyword evidence="6" id="KW-1278">Translocase</keyword>
<keyword evidence="2 8" id="KW-0813">Transport</keyword>
<dbReference type="InterPro" id="IPR027417">
    <property type="entry name" value="P-loop_NTPase"/>
</dbReference>
<comment type="function">
    <text evidence="8">ATP-binding (A) component of a common energy-coupling factor (ECF) ABC-transporter complex.</text>
</comment>
<dbReference type="RefSeq" id="WP_252750513.1">
    <property type="nucleotide sequence ID" value="NZ_CP097116.1"/>
</dbReference>
<dbReference type="SUPFAM" id="SSF52540">
    <property type="entry name" value="P-loop containing nucleoside triphosphate hydrolases"/>
    <property type="match status" value="1"/>
</dbReference>
<dbReference type="PANTHER" id="PTHR43553:SF27">
    <property type="entry name" value="ENERGY-COUPLING FACTOR TRANSPORTER ATP-BINDING PROTEIN ECFA2"/>
    <property type="match status" value="1"/>
</dbReference>
<dbReference type="InterPro" id="IPR050095">
    <property type="entry name" value="ECF_ABC_transporter_ATP-bd"/>
</dbReference>
<feature type="domain" description="ABC transporter" evidence="9">
    <location>
        <begin position="5"/>
        <end position="248"/>
    </location>
</feature>
<accession>A0ABY5BPK8</accession>
<dbReference type="Pfam" id="PF00005">
    <property type="entry name" value="ABC_tran"/>
    <property type="match status" value="1"/>
</dbReference>
<keyword evidence="11" id="KW-1185">Reference proteome</keyword>
<sequence>MAHQVTLNHVHYTYGVNTPVAHTALHDVSLSVAAGEFVTIVGTTGSGKSTLVKLLNGLQFAQTGTVEVLGASLQPRLKASQLQQLRSQVGMVFQSPEQQLFAETVLQDVAFGPRNFGATAEVAERQARTSLAQVGIAPELLTRSPFELSGGQMRRVAIAGVLASQPKLLILDEPTVGLDGHGRRAILELLQSLNREQHVTIIMITHEMDIVARYAQRVVVMQHGRITQDTTPRAFFQTTQNQFVLPGAVRVGRALQAQGISFDQLPLTRRELVAQVLAHLRKEGAK</sequence>
<dbReference type="PROSITE" id="PS50893">
    <property type="entry name" value="ABC_TRANSPORTER_2"/>
    <property type="match status" value="1"/>
</dbReference>
<keyword evidence="4 8" id="KW-0547">Nucleotide-binding</keyword>
<organism evidence="10 11">
    <name type="scientific">Fructilactobacillus myrtifloralis</name>
    <dbReference type="NCBI Taxonomy" id="2940301"/>
    <lineage>
        <taxon>Bacteria</taxon>
        <taxon>Bacillati</taxon>
        <taxon>Bacillota</taxon>
        <taxon>Bacilli</taxon>
        <taxon>Lactobacillales</taxon>
        <taxon>Lactobacillaceae</taxon>
        <taxon>Fructilactobacillus</taxon>
    </lineage>
</organism>
<evidence type="ECO:0000256" key="6">
    <source>
        <dbReference type="ARBA" id="ARBA00022967"/>
    </source>
</evidence>
<dbReference type="EC" id="7.-.-.-" evidence="8"/>
<evidence type="ECO:0000256" key="7">
    <source>
        <dbReference type="ARBA" id="ARBA00023136"/>
    </source>
</evidence>
<dbReference type="InterPro" id="IPR015856">
    <property type="entry name" value="ABC_transpr_CbiO/EcfA_su"/>
</dbReference>
<gene>
    <name evidence="10" type="ORF">M3M35_02970</name>
</gene>
<dbReference type="SMART" id="SM00382">
    <property type="entry name" value="AAA"/>
    <property type="match status" value="1"/>
</dbReference>
<reference evidence="10" key="1">
    <citation type="submission" date="2022-05" db="EMBL/GenBank/DDBJ databases">
        <authorList>
            <person name="Oliphant S.A."/>
            <person name="Watson-Haigh N.S."/>
            <person name="Sumby K.M."/>
            <person name="Gardner J.M."/>
            <person name="Jiranek V."/>
        </authorList>
    </citation>
    <scope>NUCLEOTIDE SEQUENCE</scope>
    <source>
        <strain evidence="10">KI16_H9</strain>
    </source>
</reference>
<dbReference type="EMBL" id="CP097116">
    <property type="protein sequence ID" value="USS85618.1"/>
    <property type="molecule type" value="Genomic_DNA"/>
</dbReference>
<evidence type="ECO:0000256" key="1">
    <source>
        <dbReference type="ARBA" id="ARBA00004202"/>
    </source>
</evidence>
<keyword evidence="5 8" id="KW-0067">ATP-binding</keyword>
<name>A0ABY5BPK8_9LACO</name>
<evidence type="ECO:0000256" key="8">
    <source>
        <dbReference type="RuleBase" id="RU365104"/>
    </source>
</evidence>
<dbReference type="InterPro" id="IPR017871">
    <property type="entry name" value="ABC_transporter-like_CS"/>
</dbReference>
<proteinExistence type="inferred from homology"/>
<evidence type="ECO:0000256" key="3">
    <source>
        <dbReference type="ARBA" id="ARBA00022475"/>
    </source>
</evidence>
<evidence type="ECO:0000313" key="10">
    <source>
        <dbReference type="EMBL" id="USS85618.1"/>
    </source>
</evidence>
<comment type="subcellular location">
    <subcellularLocation>
        <location evidence="1 8">Cell membrane</location>
        <topology evidence="1 8">Peripheral membrane protein</topology>
    </subcellularLocation>
</comment>
<dbReference type="PANTHER" id="PTHR43553">
    <property type="entry name" value="HEAVY METAL TRANSPORTER"/>
    <property type="match status" value="1"/>
</dbReference>
<evidence type="ECO:0000259" key="9">
    <source>
        <dbReference type="PROSITE" id="PS50893"/>
    </source>
</evidence>
<dbReference type="PROSITE" id="PS00211">
    <property type="entry name" value="ABC_TRANSPORTER_1"/>
    <property type="match status" value="1"/>
</dbReference>
<keyword evidence="7 8" id="KW-0472">Membrane</keyword>